<name>A0ABT4UQ85_9PSEU</name>
<dbReference type="InterPro" id="IPR042098">
    <property type="entry name" value="TauD-like_sf"/>
</dbReference>
<evidence type="ECO:0000313" key="4">
    <source>
        <dbReference type="EMBL" id="MDA3623888.1"/>
    </source>
</evidence>
<keyword evidence="2" id="KW-0408">Iron</keyword>
<evidence type="ECO:0000313" key="5">
    <source>
        <dbReference type="Proteomes" id="UP001210380"/>
    </source>
</evidence>
<dbReference type="Pfam" id="PF02668">
    <property type="entry name" value="TauD"/>
    <property type="match status" value="1"/>
</dbReference>
<keyword evidence="5" id="KW-1185">Reference proteome</keyword>
<sequence>MAEAVRCGSAPVDSGWRPAVDVLREPCRSPAAWLAADLVDPVAWTVELAPSHLEELESALRETRKYGIVLLKITRDRFRLPTLGRVLERVARSLEHGPGFAVIKGVPVERYDEAEISTIFWGMAQYLGFPVSQDSFGRKLGRLPSAAASRGGRCAADVELRTGGSDVTALLGPRLGGQSSVVSSAALYNEVLRRNPMLVERMYGRFGFDRGGEQLPGEPPYRSLPLVRWYDGKLSFRYRRGDVESAQRFPGVRRLGHADRQLLDLIDGLAAAAEFRFSFGVDPGDIQLFNNYAVLHSHVQQRCHAVSDAGDHALQLWLTLHDGRSLPPDFTWRTPGYGGPHGRGGVAPRDVVDEQRLRA</sequence>
<accession>A0ABT4UQ85</accession>
<dbReference type="RefSeq" id="WP_270946456.1">
    <property type="nucleotide sequence ID" value="NZ_JAQGLA010000001.1"/>
</dbReference>
<dbReference type="InterPro" id="IPR003819">
    <property type="entry name" value="TauD/TfdA-like"/>
</dbReference>
<organism evidence="4 5">
    <name type="scientific">Saccharopolyspora oryzae</name>
    <dbReference type="NCBI Taxonomy" id="2997343"/>
    <lineage>
        <taxon>Bacteria</taxon>
        <taxon>Bacillati</taxon>
        <taxon>Actinomycetota</taxon>
        <taxon>Actinomycetes</taxon>
        <taxon>Pseudonocardiales</taxon>
        <taxon>Pseudonocardiaceae</taxon>
        <taxon>Saccharopolyspora</taxon>
    </lineage>
</organism>
<reference evidence="4 5" key="1">
    <citation type="submission" date="2022-11" db="EMBL/GenBank/DDBJ databases">
        <title>Draft genome sequence of Saccharopolyspora sp. WRP15-2 isolated from rhizosphere soils of wild rice in Thailand.</title>
        <authorList>
            <person name="Duangmal K."/>
            <person name="Kammanee S."/>
            <person name="Muangham S."/>
        </authorList>
    </citation>
    <scope>NUCLEOTIDE SEQUENCE [LARGE SCALE GENOMIC DNA]</scope>
    <source>
        <strain evidence="4 5">WRP15-2</strain>
    </source>
</reference>
<protein>
    <submittedName>
        <fullName evidence="4">TauD/TfdA family dioxygenase</fullName>
    </submittedName>
</protein>
<dbReference type="Gene3D" id="3.60.130.10">
    <property type="entry name" value="Clavaminate synthase-like"/>
    <property type="match status" value="1"/>
</dbReference>
<dbReference type="GO" id="GO:0051213">
    <property type="term" value="F:dioxygenase activity"/>
    <property type="evidence" value="ECO:0007669"/>
    <property type="project" value="UniProtKB-KW"/>
</dbReference>
<keyword evidence="4" id="KW-0223">Dioxygenase</keyword>
<dbReference type="Proteomes" id="UP001210380">
    <property type="component" value="Unassembled WGS sequence"/>
</dbReference>
<gene>
    <name evidence="4" type="ORF">OU415_00490</name>
</gene>
<dbReference type="SUPFAM" id="SSF51197">
    <property type="entry name" value="Clavaminate synthase-like"/>
    <property type="match status" value="1"/>
</dbReference>
<proteinExistence type="predicted"/>
<evidence type="ECO:0000256" key="2">
    <source>
        <dbReference type="ARBA" id="ARBA00023004"/>
    </source>
</evidence>
<feature type="domain" description="TauD/TfdA-like" evidence="3">
    <location>
        <begin position="76"/>
        <end position="297"/>
    </location>
</feature>
<comment type="caution">
    <text evidence="4">The sequence shown here is derived from an EMBL/GenBank/DDBJ whole genome shotgun (WGS) entry which is preliminary data.</text>
</comment>
<keyword evidence="1" id="KW-0560">Oxidoreductase</keyword>
<evidence type="ECO:0000259" key="3">
    <source>
        <dbReference type="Pfam" id="PF02668"/>
    </source>
</evidence>
<dbReference type="EMBL" id="JAQGLA010000001">
    <property type="protein sequence ID" value="MDA3623888.1"/>
    <property type="molecule type" value="Genomic_DNA"/>
</dbReference>
<evidence type="ECO:0000256" key="1">
    <source>
        <dbReference type="ARBA" id="ARBA00023002"/>
    </source>
</evidence>